<reference evidence="1" key="2">
    <citation type="submission" date="2025-09" db="UniProtKB">
        <authorList>
            <consortium name="Ensembl"/>
        </authorList>
    </citation>
    <scope>IDENTIFICATION</scope>
</reference>
<keyword evidence="2" id="KW-1185">Reference proteome</keyword>
<dbReference type="Pfam" id="PF14825">
    <property type="entry name" value="CFAP77"/>
    <property type="match status" value="1"/>
</dbReference>
<dbReference type="Proteomes" id="UP000694555">
    <property type="component" value="Unplaced"/>
</dbReference>
<evidence type="ECO:0000313" key="2">
    <source>
        <dbReference type="Proteomes" id="UP000694555"/>
    </source>
</evidence>
<dbReference type="PANTHER" id="PTHR28617:SF1">
    <property type="entry name" value="CILIA- AND FLAGELLA-ASSOCIATED PROTEIN 77"/>
    <property type="match status" value="1"/>
</dbReference>
<evidence type="ECO:0008006" key="3">
    <source>
        <dbReference type="Google" id="ProtNLM"/>
    </source>
</evidence>
<proteinExistence type="predicted"/>
<accession>A0A8C0BJA4</accession>
<name>A0A8C0BJA4_9AVES</name>
<dbReference type="AlphaFoldDB" id="A0A8C0BJA4"/>
<protein>
    <recommendedName>
        <fullName evidence="3">Cilia- and flagella-associated protein 77</fullName>
    </recommendedName>
</protein>
<evidence type="ECO:0000313" key="1">
    <source>
        <dbReference type="Ensembl" id="ENSBJAP00000017666.1"/>
    </source>
</evidence>
<dbReference type="Ensembl" id="ENSBJAT00000018145.1">
    <property type="protein sequence ID" value="ENSBJAP00000017666.1"/>
    <property type="gene ID" value="ENSBJAG00000011627.1"/>
</dbReference>
<dbReference type="InterPro" id="IPR029147">
    <property type="entry name" value="CFAP77"/>
</dbReference>
<reference evidence="1" key="1">
    <citation type="submission" date="2025-08" db="UniProtKB">
        <authorList>
            <consortium name="Ensembl"/>
        </authorList>
    </citation>
    <scope>IDENTIFICATION</scope>
</reference>
<sequence>MAVSSFALSLSLVHRQWDSNPCQVEPELLLVPVATFCYKFLFSGALAYQERFLCFCFNFILLQAELGKPQRNCYTLPGFDFSYGLYVQRTDGGVPEAIGHWNTVKPRTGSVQKMPRDFITMNRGALKAGYTTAREFNLYYKAKDVRCKDDEYSRFNRCPPKVPADFTYGITARIMASQGQKNRSNSISTCFHWLKYSGAVKDQFEFFIPLSPTC</sequence>
<organism evidence="1 2">
    <name type="scientific">Buteo japonicus</name>
    <dbReference type="NCBI Taxonomy" id="224669"/>
    <lineage>
        <taxon>Eukaryota</taxon>
        <taxon>Metazoa</taxon>
        <taxon>Chordata</taxon>
        <taxon>Craniata</taxon>
        <taxon>Vertebrata</taxon>
        <taxon>Euteleostomi</taxon>
        <taxon>Archelosauria</taxon>
        <taxon>Archosauria</taxon>
        <taxon>Dinosauria</taxon>
        <taxon>Saurischia</taxon>
        <taxon>Theropoda</taxon>
        <taxon>Coelurosauria</taxon>
        <taxon>Aves</taxon>
        <taxon>Neognathae</taxon>
        <taxon>Neoaves</taxon>
        <taxon>Telluraves</taxon>
        <taxon>Accipitrimorphae</taxon>
        <taxon>Accipitriformes</taxon>
        <taxon>Accipitridae</taxon>
        <taxon>Accipitrinae</taxon>
        <taxon>Buteo</taxon>
    </lineage>
</organism>
<dbReference type="PANTHER" id="PTHR28617">
    <property type="entry name" value="CILIA- AND FLAGELLA-ASSOCIATED PROTEIN 77"/>
    <property type="match status" value="1"/>
</dbReference>